<dbReference type="OrthoDB" id="5308957at2759"/>
<dbReference type="InterPro" id="IPR025676">
    <property type="entry name" value="Clr5_dom"/>
</dbReference>
<comment type="caution">
    <text evidence="3">The sequence shown here is derived from an EMBL/GenBank/DDBJ whole genome shotgun (WGS) entry which is preliminary data.</text>
</comment>
<evidence type="ECO:0000259" key="2">
    <source>
        <dbReference type="Pfam" id="PF14420"/>
    </source>
</evidence>
<gene>
    <name evidence="3" type="ORF">CRHIZ90672A_00005130</name>
</gene>
<feature type="domain" description="Clr5" evidence="2">
    <location>
        <begin position="66"/>
        <end position="118"/>
    </location>
</feature>
<organism evidence="3 4">
    <name type="scientific">Clonostachys rhizophaga</name>
    <dbReference type="NCBI Taxonomy" id="160324"/>
    <lineage>
        <taxon>Eukaryota</taxon>
        <taxon>Fungi</taxon>
        <taxon>Dikarya</taxon>
        <taxon>Ascomycota</taxon>
        <taxon>Pezizomycotina</taxon>
        <taxon>Sordariomycetes</taxon>
        <taxon>Hypocreomycetidae</taxon>
        <taxon>Hypocreales</taxon>
        <taxon>Bionectriaceae</taxon>
        <taxon>Clonostachys</taxon>
    </lineage>
</organism>
<keyword evidence="4" id="KW-1185">Reference proteome</keyword>
<evidence type="ECO:0000256" key="1">
    <source>
        <dbReference type="SAM" id="MobiDB-lite"/>
    </source>
</evidence>
<dbReference type="AlphaFoldDB" id="A0A9N9YKW6"/>
<dbReference type="EMBL" id="CABFNQ020000702">
    <property type="protein sequence ID" value="CAH0024985.1"/>
    <property type="molecule type" value="Genomic_DNA"/>
</dbReference>
<sequence length="516" mass="58127">MAGEHYGSMINGDATQPPLASSVQEENSNSIFRELQPTPSIELRQNHAVSTSSSKVLARKRWNLTDADWMAQKERIYDLFIRKNLTLDETMSIMKEKWGFNASPKLFKDKLKVWGYAKYRKKNIIQKNLREAKSWQELETEIVAGIRKVEMDPILKAHSGMTASASDKENDSAAFQSSYHANSGKGDHAKPHGKCWSPFKMCARSQAVKQMAERDYGNAITNLQAALTGLQFLSAPPQAYVRSTAWSLSDAYVRTGDLGMADAVINWISATYIHDKGLWNPETLDHYLRVIDWLLESRRVHDGKCLGFMFYLACRDRYGPQQTIRIACNKYVENQMAEPPDKSVFDLLSRKSDDPIEVRQQLRLAKLWSTAGIEGIEEMLQSMVAVYNSYAAKSKSLGIFARCALIRHYVIMGSHDAATKECKESRDLLAAFIREFTLSELRDMLLLSRELAALHLQNQDPDRAKRVLTWTADTLQTLILVPSKLGDNSENTIRIAVGGVMPGYGLSGHTVCLYGV</sequence>
<dbReference type="PANTHER" id="PTHR38788">
    <property type="entry name" value="CLR5 DOMAIN-CONTAINING PROTEIN"/>
    <property type="match status" value="1"/>
</dbReference>
<accession>A0A9N9YKW6</accession>
<dbReference type="Proteomes" id="UP000696573">
    <property type="component" value="Unassembled WGS sequence"/>
</dbReference>
<evidence type="ECO:0000313" key="4">
    <source>
        <dbReference type="Proteomes" id="UP000696573"/>
    </source>
</evidence>
<evidence type="ECO:0000313" key="3">
    <source>
        <dbReference type="EMBL" id="CAH0024985.1"/>
    </source>
</evidence>
<protein>
    <recommendedName>
        <fullName evidence="2">Clr5 domain-containing protein</fullName>
    </recommendedName>
</protein>
<reference evidence="3" key="1">
    <citation type="submission" date="2021-10" db="EMBL/GenBank/DDBJ databases">
        <authorList>
            <person name="Piombo E."/>
        </authorList>
    </citation>
    <scope>NUCLEOTIDE SEQUENCE</scope>
</reference>
<feature type="region of interest" description="Disordered" evidence="1">
    <location>
        <begin position="1"/>
        <end position="29"/>
    </location>
</feature>
<name>A0A9N9YKW6_9HYPO</name>
<proteinExistence type="predicted"/>
<feature type="compositionally biased region" description="Polar residues" evidence="1">
    <location>
        <begin position="18"/>
        <end position="29"/>
    </location>
</feature>
<dbReference type="Pfam" id="PF14420">
    <property type="entry name" value="Clr5"/>
    <property type="match status" value="1"/>
</dbReference>
<dbReference type="PANTHER" id="PTHR38788:SF3">
    <property type="entry name" value="CLR5 DOMAIN-CONTAINING PROTEIN"/>
    <property type="match status" value="1"/>
</dbReference>